<gene>
    <name evidence="2" type="ORF">WJX73_000346</name>
</gene>
<feature type="compositionally biased region" description="Polar residues" evidence="1">
    <location>
        <begin position="418"/>
        <end position="433"/>
    </location>
</feature>
<keyword evidence="3" id="KW-1185">Reference proteome</keyword>
<feature type="compositionally biased region" description="Basic and acidic residues" evidence="1">
    <location>
        <begin position="301"/>
        <end position="315"/>
    </location>
</feature>
<feature type="region of interest" description="Disordered" evidence="1">
    <location>
        <begin position="104"/>
        <end position="144"/>
    </location>
</feature>
<evidence type="ECO:0000313" key="2">
    <source>
        <dbReference type="EMBL" id="KAK9799704.1"/>
    </source>
</evidence>
<proteinExistence type="predicted"/>
<feature type="compositionally biased region" description="Pro residues" evidence="1">
    <location>
        <begin position="119"/>
        <end position="128"/>
    </location>
</feature>
<dbReference type="AlphaFoldDB" id="A0AAW1NUI1"/>
<evidence type="ECO:0000313" key="3">
    <source>
        <dbReference type="Proteomes" id="UP001465755"/>
    </source>
</evidence>
<feature type="region of interest" description="Disordered" evidence="1">
    <location>
        <begin position="197"/>
        <end position="470"/>
    </location>
</feature>
<evidence type="ECO:0000256" key="1">
    <source>
        <dbReference type="SAM" id="MobiDB-lite"/>
    </source>
</evidence>
<comment type="caution">
    <text evidence="2">The sequence shown here is derived from an EMBL/GenBank/DDBJ whole genome shotgun (WGS) entry which is preliminary data.</text>
</comment>
<feature type="compositionally biased region" description="Basic residues" evidence="1">
    <location>
        <begin position="455"/>
        <end position="464"/>
    </location>
</feature>
<dbReference type="EMBL" id="JALJOQ010000088">
    <property type="protein sequence ID" value="KAK9799704.1"/>
    <property type="molecule type" value="Genomic_DNA"/>
</dbReference>
<name>A0AAW1NUI1_9CHLO</name>
<accession>A0AAW1NUI1</accession>
<feature type="compositionally biased region" description="Low complexity" evidence="1">
    <location>
        <begin position="393"/>
        <end position="402"/>
    </location>
</feature>
<reference evidence="2 3" key="1">
    <citation type="journal article" date="2024" name="Nat. Commun.">
        <title>Phylogenomics reveals the evolutionary origins of lichenization in chlorophyte algae.</title>
        <authorList>
            <person name="Puginier C."/>
            <person name="Libourel C."/>
            <person name="Otte J."/>
            <person name="Skaloud P."/>
            <person name="Haon M."/>
            <person name="Grisel S."/>
            <person name="Petersen M."/>
            <person name="Berrin J.G."/>
            <person name="Delaux P.M."/>
            <person name="Dal Grande F."/>
            <person name="Keller J."/>
        </authorList>
    </citation>
    <scope>NUCLEOTIDE SEQUENCE [LARGE SCALE GENOMIC DNA]</scope>
    <source>
        <strain evidence="2 3">SAG 2036</strain>
    </source>
</reference>
<organism evidence="2 3">
    <name type="scientific">Symbiochloris irregularis</name>
    <dbReference type="NCBI Taxonomy" id="706552"/>
    <lineage>
        <taxon>Eukaryota</taxon>
        <taxon>Viridiplantae</taxon>
        <taxon>Chlorophyta</taxon>
        <taxon>core chlorophytes</taxon>
        <taxon>Trebouxiophyceae</taxon>
        <taxon>Trebouxiales</taxon>
        <taxon>Trebouxiaceae</taxon>
        <taxon>Symbiochloris</taxon>
    </lineage>
</organism>
<sequence length="488" mass="52855">MAVPRSLDSDSETDSVWDARMNQFRMNRHDWNPDMEVVRGSAPQRLNMRHGFLIGIVQHQQNRAEYEAEVQKQRASNPRRGSATALPLALADKFRGTRLGREEAFQLATGDPLTRERLQPPPVSPPKQQPAAQPKTPAMERAGSWEASNARIEAGLADAACVTNADSRMQPMPCSLVEGFGLAEGVPVDRYLGVPAFVPDPEDRHTDVQQNTRRATDAAAPSGGRTGFQPYQAPVPPEGRDPEQPAAPEGPSAEEEEQDSTSQKGRRHMPTVSPAHGFPLRAVVADLQNDPGHMRVSSRVVSKDGEWGPKPRTRFDQGYWTPSENEGIETAAGRGSSQRSPDAATAAVKHNSRLGTNRMQADAARRQSGPSSKGDAVVESPSTAKSGRKKASRVSSQRAAQAPNSLTGRDWDVDRPASQPSQTDQSDSHSGIFSATAAFQDLGMQNHPQGSPKASKSRAHRTARRHADAPLYQAAAVNHTRSAMLIQA</sequence>
<protein>
    <submittedName>
        <fullName evidence="2">Uncharacterized protein</fullName>
    </submittedName>
</protein>
<dbReference type="Proteomes" id="UP001465755">
    <property type="component" value="Unassembled WGS sequence"/>
</dbReference>